<proteinExistence type="predicted"/>
<dbReference type="VEuPathDB" id="FungiDB:H310_09063"/>
<organism evidence="2">
    <name type="scientific">Aphanomyces invadans</name>
    <dbReference type="NCBI Taxonomy" id="157072"/>
    <lineage>
        <taxon>Eukaryota</taxon>
        <taxon>Sar</taxon>
        <taxon>Stramenopiles</taxon>
        <taxon>Oomycota</taxon>
        <taxon>Saprolegniomycetes</taxon>
        <taxon>Saprolegniales</taxon>
        <taxon>Verrucalvaceae</taxon>
        <taxon>Aphanomyces</taxon>
    </lineage>
</organism>
<dbReference type="RefSeq" id="XP_008873247.1">
    <property type="nucleotide sequence ID" value="XM_008875025.1"/>
</dbReference>
<dbReference type="EMBL" id="KI913970">
    <property type="protein sequence ID" value="ETV98372.1"/>
    <property type="molecule type" value="Genomic_DNA"/>
</dbReference>
<accession>A0A024TYG2</accession>
<reference evidence="2" key="1">
    <citation type="submission" date="2013-12" db="EMBL/GenBank/DDBJ databases">
        <title>The Genome Sequence of Aphanomyces invadans NJM9701.</title>
        <authorList>
            <consortium name="The Broad Institute Genomics Platform"/>
            <person name="Russ C."/>
            <person name="Tyler B."/>
            <person name="van West P."/>
            <person name="Dieguez-Uribeondo J."/>
            <person name="Young S.K."/>
            <person name="Zeng Q."/>
            <person name="Gargeya S."/>
            <person name="Fitzgerald M."/>
            <person name="Abouelleil A."/>
            <person name="Alvarado L."/>
            <person name="Chapman S.B."/>
            <person name="Gainer-Dewar J."/>
            <person name="Goldberg J."/>
            <person name="Griggs A."/>
            <person name="Gujja S."/>
            <person name="Hansen M."/>
            <person name="Howarth C."/>
            <person name="Imamovic A."/>
            <person name="Ireland A."/>
            <person name="Larimer J."/>
            <person name="McCowan C."/>
            <person name="Murphy C."/>
            <person name="Pearson M."/>
            <person name="Poon T.W."/>
            <person name="Priest M."/>
            <person name="Roberts A."/>
            <person name="Saif S."/>
            <person name="Shea T."/>
            <person name="Sykes S."/>
            <person name="Wortman J."/>
            <person name="Nusbaum C."/>
            <person name="Birren B."/>
        </authorList>
    </citation>
    <scope>NUCLEOTIDE SEQUENCE [LARGE SCALE GENOMIC DNA]</scope>
    <source>
        <strain evidence="2">NJM9701</strain>
    </source>
</reference>
<feature type="region of interest" description="Disordered" evidence="1">
    <location>
        <begin position="253"/>
        <end position="279"/>
    </location>
</feature>
<evidence type="ECO:0000313" key="2">
    <source>
        <dbReference type="EMBL" id="ETV98372.1"/>
    </source>
</evidence>
<feature type="region of interest" description="Disordered" evidence="1">
    <location>
        <begin position="172"/>
        <end position="191"/>
    </location>
</feature>
<evidence type="ECO:0000256" key="1">
    <source>
        <dbReference type="SAM" id="MobiDB-lite"/>
    </source>
</evidence>
<name>A0A024TYG2_9STRA</name>
<protein>
    <submittedName>
        <fullName evidence="2">Uncharacterized protein</fullName>
    </submittedName>
</protein>
<dbReference type="GeneID" id="20086113"/>
<sequence>MPARVFEANACLAKFGRTHDDFDLHVVWMLNAVATMTMVAADGRGFTRYKDRMREGNPGCYITVFVYSLLRPNAGRQKNPRVGWPTTVGALAGPLADFALTRRSIYGRLSAELVARIAVRTGTRREREMNRLRRLAVVRPSSISTAPPVVRSSVVSTTTWVAPSISRAGVVGASPLPTGRTRNLPEDPRLVGRQESGRSMVLDRDRGYGGMKAEPAAAAPVQGQRPILPAFRMERARLRAEAMEWRENLEERQVPAHIVAPSPPAEEQRPAEENDQGEG</sequence>
<gene>
    <name evidence="2" type="ORF">H310_09063</name>
</gene>
<dbReference type="AlphaFoldDB" id="A0A024TYG2"/>